<sequence>MPVALTYGPVTVTCTVRSKVVGHYSDVVSVTRLQLVLENRSSRFNPPNRLDHCGLPNHHLFFWDHPPHLAFTHPSSSRENTKKFRPSSILCRSLAVQSHRTTSARDLIRTSLPSPVHMHTPAQACTCLLLTSPSANHRHSRPPCSGRRRTQALASFPLCTHAQHQTNHD</sequence>
<name>A0A3R7FX12_CLOSI</name>
<evidence type="ECO:0000313" key="1">
    <source>
        <dbReference type="EMBL" id="KAG5450300.1"/>
    </source>
</evidence>
<comment type="caution">
    <text evidence="1">The sequence shown here is derived from an EMBL/GenBank/DDBJ whole genome shotgun (WGS) entry which is preliminary data.</text>
</comment>
<reference evidence="1 2" key="1">
    <citation type="journal article" date="2018" name="Biotechnol. Adv.">
        <title>Improved genomic resources and new bioinformatic workflow for the carcinogenic parasite Clonorchis sinensis: Biotechnological implications.</title>
        <authorList>
            <person name="Wang D."/>
            <person name="Korhonen P.K."/>
            <person name="Gasser R.B."/>
            <person name="Young N.D."/>
        </authorList>
    </citation>
    <scope>NUCLEOTIDE SEQUENCE [LARGE SCALE GENOMIC DNA]</scope>
    <source>
        <strain evidence="1">Cs-k2</strain>
    </source>
</reference>
<dbReference type="InParanoid" id="A0A3R7FX12"/>
<reference evidence="1 2" key="2">
    <citation type="journal article" date="2021" name="Genomics">
        <title>High-quality reference genome for Clonorchis sinensis.</title>
        <authorList>
            <person name="Young N.D."/>
            <person name="Stroehlein A.J."/>
            <person name="Kinkar L."/>
            <person name="Wang T."/>
            <person name="Sohn W.M."/>
            <person name="Chang B.C.H."/>
            <person name="Kaur P."/>
            <person name="Weisz D."/>
            <person name="Dudchenko O."/>
            <person name="Aiden E.L."/>
            <person name="Korhonen P.K."/>
            <person name="Gasser R.B."/>
        </authorList>
    </citation>
    <scope>NUCLEOTIDE SEQUENCE [LARGE SCALE GENOMIC DNA]</scope>
    <source>
        <strain evidence="1">Cs-k2</strain>
    </source>
</reference>
<dbReference type="Proteomes" id="UP000286415">
    <property type="component" value="Unassembled WGS sequence"/>
</dbReference>
<dbReference type="EMBL" id="NIRI02000042">
    <property type="protein sequence ID" value="KAG5450300.1"/>
    <property type="molecule type" value="Genomic_DNA"/>
</dbReference>
<organism evidence="1 2">
    <name type="scientific">Clonorchis sinensis</name>
    <name type="common">Chinese liver fluke</name>
    <dbReference type="NCBI Taxonomy" id="79923"/>
    <lineage>
        <taxon>Eukaryota</taxon>
        <taxon>Metazoa</taxon>
        <taxon>Spiralia</taxon>
        <taxon>Lophotrochozoa</taxon>
        <taxon>Platyhelminthes</taxon>
        <taxon>Trematoda</taxon>
        <taxon>Digenea</taxon>
        <taxon>Opisthorchiida</taxon>
        <taxon>Opisthorchiata</taxon>
        <taxon>Opisthorchiidae</taxon>
        <taxon>Clonorchis</taxon>
    </lineage>
</organism>
<keyword evidence="2" id="KW-1185">Reference proteome</keyword>
<proteinExistence type="predicted"/>
<dbReference type="AlphaFoldDB" id="A0A3R7FX12"/>
<accession>A0A3R7FX12</accession>
<evidence type="ECO:0000313" key="2">
    <source>
        <dbReference type="Proteomes" id="UP000286415"/>
    </source>
</evidence>
<protein>
    <submittedName>
        <fullName evidence="1">Uncharacterized protein</fullName>
    </submittedName>
</protein>
<gene>
    <name evidence="1" type="ORF">CSKR_103145</name>
</gene>